<reference evidence="9 10" key="1">
    <citation type="submission" date="2019-06" db="EMBL/GenBank/DDBJ databases">
        <authorList>
            <person name="Srinivasan S."/>
        </authorList>
    </citation>
    <scope>NUCLEOTIDE SEQUENCE [LARGE SCALE GENOMIC DNA]</scope>
    <source>
        <strain evidence="9 10">17J68-5</strain>
    </source>
</reference>
<keyword evidence="4" id="KW-0472">Membrane</keyword>
<dbReference type="AlphaFoldDB" id="A0A5B8A2L5"/>
<comment type="similarity">
    <text evidence="2">Belongs to the SusD family.</text>
</comment>
<dbReference type="RefSeq" id="WP_139516815.1">
    <property type="nucleotide sequence ID" value="NZ_CP040896.1"/>
</dbReference>
<feature type="signal peptide" evidence="6">
    <location>
        <begin position="1"/>
        <end position="26"/>
    </location>
</feature>
<sequence length="583" mass="65368">MKLSWFAKYALLLAALWLGTASCVNDLDIRPEQQPADDAWWTTPEQFRSASASFYFYLAGFNPAQDFQQPYNLENDQYSDLAVSKATLTTFSQGVYLPQNAMASWTRAYAQLRNINNLLEKAQAYQGDATDIQQAVGEAYFFRAYVYFRLLFYYGRVPLITSTLTTDSPVLFGPRASREATVELILGDLTKAADKLGAESAMGANDAGRVGRLGALAFRSRVCLYEGTWQKFRGNAARANLLLDQAMEAADQVISSNQYRLFTPLADSSYKYLFILENQRSNPGGYTKADNHEYILANRYDYSVRQLGYNLSQATPGAPTQKLASLYLCTDGLPVNRSPLFRGYATKTTEFANREPRLRNTIRIPGHRYWDHGSGNGRYALDGSLTGNAGLLYMPVPNVTPTGYTNNKFCTERAIISNQEGYDFPVIRYAEVLLNYAEAVFERQGAISDAALNRSLNVLRTSPRVGLPALTNGFVAAYGLDMRTEIRRERTVELAFEGFRFFDLFRWKTAETEIPQSLLGIKINGTEYATDPSWQGYASRLENGFLVADPAAGRRFDPSRNYQLPLPLGELIVNPQLEQNPGW</sequence>
<dbReference type="Gene3D" id="1.25.40.390">
    <property type="match status" value="1"/>
</dbReference>
<evidence type="ECO:0000256" key="4">
    <source>
        <dbReference type="ARBA" id="ARBA00023136"/>
    </source>
</evidence>
<feature type="chain" id="PRO_5022803266" evidence="6">
    <location>
        <begin position="27"/>
        <end position="583"/>
    </location>
</feature>
<evidence type="ECO:0000313" key="9">
    <source>
        <dbReference type="EMBL" id="QDA61641.1"/>
    </source>
</evidence>
<feature type="domain" description="SusD-like N-terminal" evidence="8">
    <location>
        <begin position="77"/>
        <end position="224"/>
    </location>
</feature>
<organism evidence="9 10">
    <name type="scientific">Hymenobacter jejuensis</name>
    <dbReference type="NCBI Taxonomy" id="2502781"/>
    <lineage>
        <taxon>Bacteria</taxon>
        <taxon>Pseudomonadati</taxon>
        <taxon>Bacteroidota</taxon>
        <taxon>Cytophagia</taxon>
        <taxon>Cytophagales</taxon>
        <taxon>Hymenobacteraceae</taxon>
        <taxon>Hymenobacter</taxon>
    </lineage>
</organism>
<evidence type="ECO:0000256" key="1">
    <source>
        <dbReference type="ARBA" id="ARBA00004442"/>
    </source>
</evidence>
<evidence type="ECO:0000256" key="6">
    <source>
        <dbReference type="SAM" id="SignalP"/>
    </source>
</evidence>
<accession>A0A5B8A2L5</accession>
<protein>
    <submittedName>
        <fullName evidence="9">RagB/SusD family nutrient uptake outer membrane protein</fullName>
    </submittedName>
</protein>
<dbReference type="InterPro" id="IPR012944">
    <property type="entry name" value="SusD_RagB_dom"/>
</dbReference>
<dbReference type="GO" id="GO:0009279">
    <property type="term" value="C:cell outer membrane"/>
    <property type="evidence" value="ECO:0007669"/>
    <property type="project" value="UniProtKB-SubCell"/>
</dbReference>
<proteinExistence type="inferred from homology"/>
<dbReference type="OrthoDB" id="5694214at2"/>
<keyword evidence="3 6" id="KW-0732">Signal</keyword>
<feature type="domain" description="RagB/SusD" evidence="7">
    <location>
        <begin position="307"/>
        <end position="583"/>
    </location>
</feature>
<evidence type="ECO:0000256" key="2">
    <source>
        <dbReference type="ARBA" id="ARBA00006275"/>
    </source>
</evidence>
<evidence type="ECO:0000313" key="10">
    <source>
        <dbReference type="Proteomes" id="UP000305398"/>
    </source>
</evidence>
<keyword evidence="10" id="KW-1185">Reference proteome</keyword>
<evidence type="ECO:0000259" key="8">
    <source>
        <dbReference type="Pfam" id="PF14322"/>
    </source>
</evidence>
<dbReference type="Proteomes" id="UP000305398">
    <property type="component" value="Chromosome"/>
</dbReference>
<dbReference type="KEGG" id="hyj:FHG12_16730"/>
<dbReference type="InterPro" id="IPR033985">
    <property type="entry name" value="SusD-like_N"/>
</dbReference>
<evidence type="ECO:0000256" key="5">
    <source>
        <dbReference type="ARBA" id="ARBA00023237"/>
    </source>
</evidence>
<dbReference type="SUPFAM" id="SSF48452">
    <property type="entry name" value="TPR-like"/>
    <property type="match status" value="1"/>
</dbReference>
<dbReference type="Pfam" id="PF07980">
    <property type="entry name" value="SusD_RagB"/>
    <property type="match status" value="1"/>
</dbReference>
<keyword evidence="5" id="KW-0998">Cell outer membrane</keyword>
<dbReference type="PROSITE" id="PS51257">
    <property type="entry name" value="PROKAR_LIPOPROTEIN"/>
    <property type="match status" value="1"/>
</dbReference>
<evidence type="ECO:0000256" key="3">
    <source>
        <dbReference type="ARBA" id="ARBA00022729"/>
    </source>
</evidence>
<dbReference type="EMBL" id="CP040896">
    <property type="protein sequence ID" value="QDA61641.1"/>
    <property type="molecule type" value="Genomic_DNA"/>
</dbReference>
<comment type="subcellular location">
    <subcellularLocation>
        <location evidence="1">Cell outer membrane</location>
    </subcellularLocation>
</comment>
<evidence type="ECO:0000259" key="7">
    <source>
        <dbReference type="Pfam" id="PF07980"/>
    </source>
</evidence>
<gene>
    <name evidence="9" type="ORF">FHG12_16730</name>
</gene>
<dbReference type="Pfam" id="PF14322">
    <property type="entry name" value="SusD-like_3"/>
    <property type="match status" value="1"/>
</dbReference>
<dbReference type="InterPro" id="IPR011990">
    <property type="entry name" value="TPR-like_helical_dom_sf"/>
</dbReference>
<name>A0A5B8A2L5_9BACT</name>